<keyword evidence="1" id="KW-0802">TPR repeat</keyword>
<dbReference type="PANTHER" id="PTHR46050:SF7">
    <property type="entry name" value="TETRATRICOPEPTIDE REPEAT (TPR)-LIKE SUPERFAMILY PROTEIN"/>
    <property type="match status" value="1"/>
</dbReference>
<keyword evidence="4" id="KW-1185">Reference proteome</keyword>
<comment type="caution">
    <text evidence="3">The sequence shown here is derived from an EMBL/GenBank/DDBJ whole genome shotgun (WGS) entry which is preliminary data.</text>
</comment>
<dbReference type="OMA" id="NGRYTNQ"/>
<accession>A0A0K9P509</accession>
<sequence length="514" mass="57706">MVEEKKSSGCDCGLASICSDLFRRRKTRSTSYSSTKKLLQRHVKPPAKVAAVSPTQFTPSPRNRNNPQQKPSKSSQLPERISLVRASSGNVMLYGNLGNLHGSKQSTPMTTNPGDSTLNVLDYLPKTAKESGLIIERHWKPEASVTVPGLLDPEELKKMGDEEYKQGRYAEAVIFYDQAIALDPKKAMYRSNKADALTNLGLLLEAVAECSEAARIEPSFKRVHHRLGILYLRLGKPKKAAQHLKRSGTVATPEDTYRVERLQRQMRRSDEARRSKQWTVVIEATRESISSGADSSPQVFAMQAEALLRLQRHDDAETTLIDAPKFGTDESTKFFGTIINAFVISVHAQIAMTRGKFDEAVTMAQMASQINPSSKEATEIFRRCKTIAAARTKGNDLFHISKYTEASVVYTDGLYRDPYNSILLCNRAACRIKMNQLEMAVEDCNLALKLRPSYTKARLRRADCYSKMESWEKSIDDYEMLLLDREMAGNKNVQKALSIIKLKLKEPKESLNKS</sequence>
<dbReference type="InterPro" id="IPR044534">
    <property type="entry name" value="TTL1-4"/>
</dbReference>
<dbReference type="InterPro" id="IPR019734">
    <property type="entry name" value="TPR_rpt"/>
</dbReference>
<dbReference type="EMBL" id="LFYR01001253">
    <property type="protein sequence ID" value="KMZ63322.1"/>
    <property type="molecule type" value="Genomic_DNA"/>
</dbReference>
<feature type="compositionally biased region" description="Polar residues" evidence="2">
    <location>
        <begin position="53"/>
        <end position="77"/>
    </location>
</feature>
<proteinExistence type="predicted"/>
<reference evidence="4" key="1">
    <citation type="journal article" date="2016" name="Nature">
        <title>The genome of the seagrass Zostera marina reveals angiosperm adaptation to the sea.</title>
        <authorList>
            <person name="Olsen J.L."/>
            <person name="Rouze P."/>
            <person name="Verhelst B."/>
            <person name="Lin Y.-C."/>
            <person name="Bayer T."/>
            <person name="Collen J."/>
            <person name="Dattolo E."/>
            <person name="De Paoli E."/>
            <person name="Dittami S."/>
            <person name="Maumus F."/>
            <person name="Michel G."/>
            <person name="Kersting A."/>
            <person name="Lauritano C."/>
            <person name="Lohaus R."/>
            <person name="Toepel M."/>
            <person name="Tonon T."/>
            <person name="Vanneste K."/>
            <person name="Amirebrahimi M."/>
            <person name="Brakel J."/>
            <person name="Bostroem C."/>
            <person name="Chovatia M."/>
            <person name="Grimwood J."/>
            <person name="Jenkins J.W."/>
            <person name="Jueterbock A."/>
            <person name="Mraz A."/>
            <person name="Stam W.T."/>
            <person name="Tice H."/>
            <person name="Bornberg-Bauer E."/>
            <person name="Green P.J."/>
            <person name="Pearson G.A."/>
            <person name="Procaccini G."/>
            <person name="Duarte C.M."/>
            <person name="Schmutz J."/>
            <person name="Reusch T.B.H."/>
            <person name="Van de Peer Y."/>
        </authorList>
    </citation>
    <scope>NUCLEOTIDE SEQUENCE [LARGE SCALE GENOMIC DNA]</scope>
    <source>
        <strain evidence="4">cv. Finnish</strain>
    </source>
</reference>
<dbReference type="Pfam" id="PF13181">
    <property type="entry name" value="TPR_8"/>
    <property type="match status" value="1"/>
</dbReference>
<dbReference type="Gene3D" id="1.25.40.10">
    <property type="entry name" value="Tetratricopeptide repeat domain"/>
    <property type="match status" value="1"/>
</dbReference>
<dbReference type="PANTHER" id="PTHR46050">
    <property type="entry name" value="TPR REPEAT-CONTAINING THIOREDOXIN"/>
    <property type="match status" value="1"/>
</dbReference>
<dbReference type="Proteomes" id="UP000036987">
    <property type="component" value="Unassembled WGS sequence"/>
</dbReference>
<organism evidence="3 4">
    <name type="scientific">Zostera marina</name>
    <name type="common">Eelgrass</name>
    <dbReference type="NCBI Taxonomy" id="29655"/>
    <lineage>
        <taxon>Eukaryota</taxon>
        <taxon>Viridiplantae</taxon>
        <taxon>Streptophyta</taxon>
        <taxon>Embryophyta</taxon>
        <taxon>Tracheophyta</taxon>
        <taxon>Spermatophyta</taxon>
        <taxon>Magnoliopsida</taxon>
        <taxon>Liliopsida</taxon>
        <taxon>Zosteraceae</taxon>
        <taxon>Zostera</taxon>
    </lineage>
</organism>
<dbReference type="InterPro" id="IPR011990">
    <property type="entry name" value="TPR-like_helical_dom_sf"/>
</dbReference>
<name>A0A0K9P509_ZOSMR</name>
<dbReference type="Pfam" id="PF07721">
    <property type="entry name" value="TPR_4"/>
    <property type="match status" value="1"/>
</dbReference>
<dbReference type="GO" id="GO:0042802">
    <property type="term" value="F:identical protein binding"/>
    <property type="evidence" value="ECO:0007669"/>
    <property type="project" value="InterPro"/>
</dbReference>
<feature type="region of interest" description="Disordered" evidence="2">
    <location>
        <begin position="29"/>
        <end position="79"/>
    </location>
</feature>
<dbReference type="STRING" id="29655.A0A0K9P509"/>
<dbReference type="GO" id="GO:0005737">
    <property type="term" value="C:cytoplasm"/>
    <property type="evidence" value="ECO:0000318"/>
    <property type="project" value="GO_Central"/>
</dbReference>
<evidence type="ECO:0000313" key="3">
    <source>
        <dbReference type="EMBL" id="KMZ63322.1"/>
    </source>
</evidence>
<dbReference type="PROSITE" id="PS50005">
    <property type="entry name" value="TPR"/>
    <property type="match status" value="1"/>
</dbReference>
<evidence type="ECO:0000256" key="1">
    <source>
        <dbReference type="PROSITE-ProRule" id="PRU00339"/>
    </source>
</evidence>
<evidence type="ECO:0000313" key="4">
    <source>
        <dbReference type="Proteomes" id="UP000036987"/>
    </source>
</evidence>
<dbReference type="InterPro" id="IPR011717">
    <property type="entry name" value="TPR-4"/>
</dbReference>
<dbReference type="SMART" id="SM00028">
    <property type="entry name" value="TPR"/>
    <property type="match status" value="7"/>
</dbReference>
<dbReference type="SUPFAM" id="SSF48452">
    <property type="entry name" value="TPR-like"/>
    <property type="match status" value="2"/>
</dbReference>
<protein>
    <submittedName>
        <fullName evidence="3">Putative Tetratricopeptide repeat protein</fullName>
    </submittedName>
</protein>
<dbReference type="AlphaFoldDB" id="A0A0K9P509"/>
<dbReference type="OrthoDB" id="2335338at2759"/>
<gene>
    <name evidence="3" type="ORF">ZOSMA_418G00160</name>
</gene>
<feature type="repeat" description="TPR" evidence="1">
    <location>
        <begin position="153"/>
        <end position="186"/>
    </location>
</feature>
<evidence type="ECO:0000256" key="2">
    <source>
        <dbReference type="SAM" id="MobiDB-lite"/>
    </source>
</evidence>
<dbReference type="Pfam" id="PF13414">
    <property type="entry name" value="TPR_11"/>
    <property type="match status" value="1"/>
</dbReference>